<name>A0ABQ1M5X8_9MICO</name>
<comment type="caution">
    <text evidence="1">The sequence shown here is derived from an EMBL/GenBank/DDBJ whole genome shotgun (WGS) entry which is preliminary data.</text>
</comment>
<gene>
    <name evidence="1" type="ORF">GCM10010974_16770</name>
</gene>
<evidence type="ECO:0008006" key="3">
    <source>
        <dbReference type="Google" id="ProtNLM"/>
    </source>
</evidence>
<dbReference type="InterPro" id="IPR036412">
    <property type="entry name" value="HAD-like_sf"/>
</dbReference>
<dbReference type="EMBL" id="BMJG01000004">
    <property type="protein sequence ID" value="GGC34983.1"/>
    <property type="molecule type" value="Genomic_DNA"/>
</dbReference>
<dbReference type="RefSeq" id="WP_181271104.1">
    <property type="nucleotide sequence ID" value="NZ_BMJG01000004.1"/>
</dbReference>
<evidence type="ECO:0000313" key="1">
    <source>
        <dbReference type="EMBL" id="GGC34983.1"/>
    </source>
</evidence>
<keyword evidence="2" id="KW-1185">Reference proteome</keyword>
<proteinExistence type="predicted"/>
<dbReference type="Proteomes" id="UP000632322">
    <property type="component" value="Unassembled WGS sequence"/>
</dbReference>
<dbReference type="Pfam" id="PF12710">
    <property type="entry name" value="HAD"/>
    <property type="match status" value="1"/>
</dbReference>
<dbReference type="InterPro" id="IPR023214">
    <property type="entry name" value="HAD_sf"/>
</dbReference>
<organism evidence="1 2">
    <name type="scientific">Brevibacterium sediminis</name>
    <dbReference type="NCBI Taxonomy" id="1857024"/>
    <lineage>
        <taxon>Bacteria</taxon>
        <taxon>Bacillati</taxon>
        <taxon>Actinomycetota</taxon>
        <taxon>Actinomycetes</taxon>
        <taxon>Micrococcales</taxon>
        <taxon>Brevibacteriaceae</taxon>
        <taxon>Brevibacterium</taxon>
    </lineage>
</organism>
<reference evidence="2" key="1">
    <citation type="journal article" date="2019" name="Int. J. Syst. Evol. Microbiol.">
        <title>The Global Catalogue of Microorganisms (GCM) 10K type strain sequencing project: providing services to taxonomists for standard genome sequencing and annotation.</title>
        <authorList>
            <consortium name="The Broad Institute Genomics Platform"/>
            <consortium name="The Broad Institute Genome Sequencing Center for Infectious Disease"/>
            <person name="Wu L."/>
            <person name="Ma J."/>
        </authorList>
    </citation>
    <scope>NUCLEOTIDE SEQUENCE [LARGE SCALE GENOMIC DNA]</scope>
    <source>
        <strain evidence="2">CGMCC 1.15472</strain>
    </source>
</reference>
<protein>
    <recommendedName>
        <fullName evidence="3">Haloacid dehalogenase-like hydrolase</fullName>
    </recommendedName>
</protein>
<dbReference type="Gene3D" id="3.40.50.1000">
    <property type="entry name" value="HAD superfamily/HAD-like"/>
    <property type="match status" value="1"/>
</dbReference>
<accession>A0ABQ1M5X8</accession>
<sequence>MEQPGLVVYDLDGVITRKDTFSALVMSRLVRSPLRMIRSLSAAALLLSERKALASRRIAEIALSGMADDSYTELAERLGRQFAADAQWIRCDTVQRIRRQHEQGSRIVIATATERRLAHALLTAVDIPYDLLSASLLAATDSGLKVADHRVGARKVEALRELGEPIEEAEFVTDSLTDLPTALAAARVVLVGASERTRRRFGERGVRIHDAS</sequence>
<evidence type="ECO:0000313" key="2">
    <source>
        <dbReference type="Proteomes" id="UP000632322"/>
    </source>
</evidence>
<dbReference type="SUPFAM" id="SSF56784">
    <property type="entry name" value="HAD-like"/>
    <property type="match status" value="1"/>
</dbReference>